<dbReference type="Proteomes" id="UP001549921">
    <property type="component" value="Unassembled WGS sequence"/>
</dbReference>
<name>A0ABD0TKQ0_LOXSC</name>
<evidence type="ECO:0008006" key="5">
    <source>
        <dbReference type="Google" id="ProtNLM"/>
    </source>
</evidence>
<feature type="region of interest" description="Disordered" evidence="1">
    <location>
        <begin position="90"/>
        <end position="128"/>
    </location>
</feature>
<dbReference type="EMBL" id="JBEDNZ010000003">
    <property type="protein sequence ID" value="KAL0849912.1"/>
    <property type="molecule type" value="Genomic_DNA"/>
</dbReference>
<keyword evidence="2" id="KW-0732">Signal</keyword>
<comment type="caution">
    <text evidence="3">The sequence shown here is derived from an EMBL/GenBank/DDBJ whole genome shotgun (WGS) entry which is preliminary data.</text>
</comment>
<feature type="compositionally biased region" description="Pro residues" evidence="1">
    <location>
        <begin position="111"/>
        <end position="121"/>
    </location>
</feature>
<dbReference type="AlphaFoldDB" id="A0ABD0TKQ0"/>
<reference evidence="3 4" key="1">
    <citation type="submission" date="2024-06" db="EMBL/GenBank/DDBJ databases">
        <title>A chromosome-level genome assembly of beet webworm, Loxostege sticticalis.</title>
        <authorList>
            <person name="Zhang Y."/>
        </authorList>
    </citation>
    <scope>NUCLEOTIDE SEQUENCE [LARGE SCALE GENOMIC DNA]</scope>
    <source>
        <strain evidence="3">AQ028</strain>
        <tissue evidence="3">Male pupae</tissue>
    </source>
</reference>
<accession>A0ABD0TKQ0</accession>
<feature type="compositionally biased region" description="Gly residues" evidence="1">
    <location>
        <begin position="90"/>
        <end position="106"/>
    </location>
</feature>
<evidence type="ECO:0000313" key="4">
    <source>
        <dbReference type="Proteomes" id="UP001549921"/>
    </source>
</evidence>
<proteinExistence type="predicted"/>
<feature type="signal peptide" evidence="2">
    <location>
        <begin position="1"/>
        <end position="21"/>
    </location>
</feature>
<evidence type="ECO:0000256" key="1">
    <source>
        <dbReference type="SAM" id="MobiDB-lite"/>
    </source>
</evidence>
<protein>
    <recommendedName>
        <fullName evidence="5">Secreted protein</fullName>
    </recommendedName>
</protein>
<sequence length="172" mass="17075">MSVLRLVSLAVLATLIGVSQSQCYGRVPLSVVPPTLPVVAPCYPGPDDMSALLLLAKAVEKPCDDINAGELINKLVNALVYATTNPGGAGGAGGARGAGGSGGRGGSAIPLPAPKPKPKPAPSEDKEPLIDLGLLTGDDLLNLILAGQDLLRLNVGNGKGGGAVTDLVSGLL</sequence>
<evidence type="ECO:0000313" key="3">
    <source>
        <dbReference type="EMBL" id="KAL0849912.1"/>
    </source>
</evidence>
<gene>
    <name evidence="3" type="ORF">ABMA28_011842</name>
</gene>
<organism evidence="3 4">
    <name type="scientific">Loxostege sticticalis</name>
    <name type="common">Beet webworm moth</name>
    <dbReference type="NCBI Taxonomy" id="481309"/>
    <lineage>
        <taxon>Eukaryota</taxon>
        <taxon>Metazoa</taxon>
        <taxon>Ecdysozoa</taxon>
        <taxon>Arthropoda</taxon>
        <taxon>Hexapoda</taxon>
        <taxon>Insecta</taxon>
        <taxon>Pterygota</taxon>
        <taxon>Neoptera</taxon>
        <taxon>Endopterygota</taxon>
        <taxon>Lepidoptera</taxon>
        <taxon>Glossata</taxon>
        <taxon>Ditrysia</taxon>
        <taxon>Pyraloidea</taxon>
        <taxon>Crambidae</taxon>
        <taxon>Pyraustinae</taxon>
        <taxon>Loxostege</taxon>
    </lineage>
</organism>
<evidence type="ECO:0000256" key="2">
    <source>
        <dbReference type="SAM" id="SignalP"/>
    </source>
</evidence>
<feature type="chain" id="PRO_5044880111" description="Secreted protein" evidence="2">
    <location>
        <begin position="22"/>
        <end position="172"/>
    </location>
</feature>